<evidence type="ECO:0000313" key="1">
    <source>
        <dbReference type="EMBL" id="SVB20006.1"/>
    </source>
</evidence>
<name>A0A382C1R2_9ZZZZ</name>
<dbReference type="AlphaFoldDB" id="A0A382C1R2"/>
<evidence type="ECO:0008006" key="2">
    <source>
        <dbReference type="Google" id="ProtNLM"/>
    </source>
</evidence>
<proteinExistence type="predicted"/>
<dbReference type="EMBL" id="UINC01032403">
    <property type="protein sequence ID" value="SVB20006.1"/>
    <property type="molecule type" value="Genomic_DNA"/>
</dbReference>
<organism evidence="1">
    <name type="scientific">marine metagenome</name>
    <dbReference type="NCBI Taxonomy" id="408172"/>
    <lineage>
        <taxon>unclassified sequences</taxon>
        <taxon>metagenomes</taxon>
        <taxon>ecological metagenomes</taxon>
    </lineage>
</organism>
<gene>
    <name evidence="1" type="ORF">METZ01_LOCUS172860</name>
</gene>
<protein>
    <recommendedName>
        <fullName evidence="2">Glycosyltransferase 2-like domain-containing protein</fullName>
    </recommendedName>
</protein>
<reference evidence="1" key="1">
    <citation type="submission" date="2018-05" db="EMBL/GenBank/DDBJ databases">
        <authorList>
            <person name="Lanie J.A."/>
            <person name="Ng W.-L."/>
            <person name="Kazmierczak K.M."/>
            <person name="Andrzejewski T.M."/>
            <person name="Davidsen T.M."/>
            <person name="Wayne K.J."/>
            <person name="Tettelin H."/>
            <person name="Glass J.I."/>
            <person name="Rusch D."/>
            <person name="Podicherti R."/>
            <person name="Tsui H.-C.T."/>
            <person name="Winkler M.E."/>
        </authorList>
    </citation>
    <scope>NUCLEOTIDE SEQUENCE</scope>
</reference>
<sequence>MKQTELVLGDLDVFYISYDEPAKEEHWANLMMKFPFAKRVDGVKGFDNAHKECARQSETDRFISIDGDNIVDEKFFDLAITFPEKTDLANSVISWSAKNMINGLVYGNGGIKCWPVDLVLEMETHENAVDDTKKVDFCWDLNYIQMNNIYSEVYNAGSPFQAFRAGYREGVKMSLDEGAKVPVEDFQKRIWPKNYERLLTWCNIGADVENGIWACFGARLGCYDINFNEKYKLENISSFDWFKSYFEEDVLPMFSGGSEKCSKTGVEWDYDKLYDESIRIGDILADKIGMEIADPTAELGRFFKRVYTNPPRVNNPLASEKQTGWDR</sequence>
<accession>A0A382C1R2</accession>